<proteinExistence type="predicted"/>
<keyword evidence="1" id="KW-1133">Transmembrane helix</keyword>
<name>A0A8J2KN94_9HEXA</name>
<dbReference type="Proteomes" id="UP000708208">
    <property type="component" value="Unassembled WGS sequence"/>
</dbReference>
<evidence type="ECO:0000313" key="3">
    <source>
        <dbReference type="Proteomes" id="UP000708208"/>
    </source>
</evidence>
<dbReference type="EMBL" id="CAJVCH010451608">
    <property type="protein sequence ID" value="CAG7819517.1"/>
    <property type="molecule type" value="Genomic_DNA"/>
</dbReference>
<keyword evidence="1" id="KW-0812">Transmembrane</keyword>
<feature type="transmembrane region" description="Helical" evidence="1">
    <location>
        <begin position="45"/>
        <end position="66"/>
    </location>
</feature>
<sequence length="128" mass="14590">TRWRRTACSVIGKMRTFLIGFETSSKIQNSQTKKRFGVMEDLPGLFLQFVYIDSTATLMFLSALAFDHLSSQVLLTWMGESRKLEAVKKFRSLRPIRMAIGGCYYADRGLVLTIFSNILVNVVNLLMI</sequence>
<organism evidence="2 3">
    <name type="scientific">Allacma fusca</name>
    <dbReference type="NCBI Taxonomy" id="39272"/>
    <lineage>
        <taxon>Eukaryota</taxon>
        <taxon>Metazoa</taxon>
        <taxon>Ecdysozoa</taxon>
        <taxon>Arthropoda</taxon>
        <taxon>Hexapoda</taxon>
        <taxon>Collembola</taxon>
        <taxon>Symphypleona</taxon>
        <taxon>Sminthuridae</taxon>
        <taxon>Allacma</taxon>
    </lineage>
</organism>
<keyword evidence="1" id="KW-0472">Membrane</keyword>
<accession>A0A8J2KN94</accession>
<dbReference type="AlphaFoldDB" id="A0A8J2KN94"/>
<comment type="caution">
    <text evidence="2">The sequence shown here is derived from an EMBL/GenBank/DDBJ whole genome shotgun (WGS) entry which is preliminary data.</text>
</comment>
<keyword evidence="3" id="KW-1185">Reference proteome</keyword>
<feature type="non-terminal residue" evidence="2">
    <location>
        <position position="1"/>
    </location>
</feature>
<gene>
    <name evidence="2" type="ORF">AFUS01_LOCUS29957</name>
</gene>
<reference evidence="2" key="1">
    <citation type="submission" date="2021-06" db="EMBL/GenBank/DDBJ databases">
        <authorList>
            <person name="Hodson N. C."/>
            <person name="Mongue J. A."/>
            <person name="Jaron S. K."/>
        </authorList>
    </citation>
    <scope>NUCLEOTIDE SEQUENCE</scope>
</reference>
<evidence type="ECO:0000313" key="2">
    <source>
        <dbReference type="EMBL" id="CAG7819517.1"/>
    </source>
</evidence>
<protein>
    <submittedName>
        <fullName evidence="2">Uncharacterized protein</fullName>
    </submittedName>
</protein>
<evidence type="ECO:0000256" key="1">
    <source>
        <dbReference type="SAM" id="Phobius"/>
    </source>
</evidence>